<evidence type="ECO:0000256" key="5">
    <source>
        <dbReference type="SAM" id="MobiDB-lite"/>
    </source>
</evidence>
<comment type="similarity">
    <text evidence="2 4">Belongs to the RPF2 family.</text>
</comment>
<dbReference type="Proteomes" id="UP001177140">
    <property type="component" value="Unassembled WGS sequence"/>
</dbReference>
<comment type="caution">
    <text evidence="7">The sequence shown here is derived from an EMBL/GenBank/DDBJ whole genome shotgun (WGS) entry which is preliminary data.</text>
</comment>
<dbReference type="GO" id="GO:0005730">
    <property type="term" value="C:nucleolus"/>
    <property type="evidence" value="ECO:0007669"/>
    <property type="project" value="UniProtKB-SubCell"/>
</dbReference>
<dbReference type="InterPro" id="IPR039770">
    <property type="entry name" value="Rpf2"/>
</dbReference>
<keyword evidence="8" id="KW-1185">Reference proteome</keyword>
<accession>A0AA41RMQ7</accession>
<gene>
    <name evidence="7" type="ORF">MKW94_022671</name>
</gene>
<feature type="domain" description="Brix" evidence="6">
    <location>
        <begin position="29"/>
        <end position="239"/>
    </location>
</feature>
<dbReference type="AlphaFoldDB" id="A0AA41RMQ7"/>
<dbReference type="PANTHER" id="PTHR12728">
    <property type="entry name" value="BRIX DOMAIN CONTAINING PROTEIN"/>
    <property type="match status" value="1"/>
</dbReference>
<feature type="compositionally biased region" description="Basic and acidic residues" evidence="5">
    <location>
        <begin position="292"/>
        <end position="320"/>
    </location>
</feature>
<dbReference type="GO" id="GO:0000027">
    <property type="term" value="P:ribosomal large subunit assembly"/>
    <property type="evidence" value="ECO:0007669"/>
    <property type="project" value="InterPro"/>
</dbReference>
<proteinExistence type="inferred from homology"/>
<evidence type="ECO:0000256" key="4">
    <source>
        <dbReference type="RuleBase" id="RU367086"/>
    </source>
</evidence>
<dbReference type="EMBL" id="JAJJMA010001034">
    <property type="protein sequence ID" value="MCL7021466.1"/>
    <property type="molecule type" value="Genomic_DNA"/>
</dbReference>
<evidence type="ECO:0000256" key="1">
    <source>
        <dbReference type="ARBA" id="ARBA00004604"/>
    </source>
</evidence>
<organism evidence="7 8">
    <name type="scientific">Papaver nudicaule</name>
    <name type="common">Iceland poppy</name>
    <dbReference type="NCBI Taxonomy" id="74823"/>
    <lineage>
        <taxon>Eukaryota</taxon>
        <taxon>Viridiplantae</taxon>
        <taxon>Streptophyta</taxon>
        <taxon>Embryophyta</taxon>
        <taxon>Tracheophyta</taxon>
        <taxon>Spermatophyta</taxon>
        <taxon>Magnoliopsida</taxon>
        <taxon>Ranunculales</taxon>
        <taxon>Papaveraceae</taxon>
        <taxon>Papaveroideae</taxon>
        <taxon>Papaver</taxon>
    </lineage>
</organism>
<evidence type="ECO:0000313" key="8">
    <source>
        <dbReference type="Proteomes" id="UP001177140"/>
    </source>
</evidence>
<dbReference type="Pfam" id="PF04427">
    <property type="entry name" value="Brix"/>
    <property type="match status" value="1"/>
</dbReference>
<keyword evidence="3 4" id="KW-0539">Nucleus</keyword>
<dbReference type="GO" id="GO:0019843">
    <property type="term" value="F:rRNA binding"/>
    <property type="evidence" value="ECO:0007669"/>
    <property type="project" value="UniProtKB-UniRule"/>
</dbReference>
<evidence type="ECO:0000256" key="2">
    <source>
        <dbReference type="ARBA" id="ARBA00010782"/>
    </source>
</evidence>
<feature type="region of interest" description="Disordered" evidence="5">
    <location>
        <begin position="240"/>
        <end position="262"/>
    </location>
</feature>
<sequence length="320" mass="36625">MGVEIRIPKSDRARRAVEKRAPKLIENGKKTLILQGTKTSNMLNNVLAELYHLKRGSAIRYTRKNENIRPFDNGGETSLEFYSLKTDCSLFVYGAHSKKRPNNLVLGRTYDHHIYDLVEVGVENFKSMKEFSYDKKLAPRVGSKPFFAFIGEGFESVEELKHLKEVLLDMFRGEVIENLNLSGVDRVYVCTATSSNTVFFTHCALRMKRSGTVVPRMELVEVGPSMDLVVRRHRLPNQGVTKQAMRKSMDPPKKKTKNVKSDFEGVRGRVYIPDQEVGAMPLFNNPKGLKRERREGKDKKEKKEKDNDSQETKKQKVVAE</sequence>
<protein>
    <recommendedName>
        <fullName evidence="4">Ribosome production factor 2 homolog</fullName>
    </recommendedName>
    <alternativeName>
        <fullName evidence="4">Ribosome biogenesis protein RPF2 homolog</fullName>
    </alternativeName>
</protein>
<comment type="subcellular location">
    <subcellularLocation>
        <location evidence="1 4">Nucleus</location>
        <location evidence="1 4">Nucleolus</location>
    </subcellularLocation>
</comment>
<dbReference type="SMART" id="SM00879">
    <property type="entry name" value="Brix"/>
    <property type="match status" value="1"/>
</dbReference>
<feature type="compositionally biased region" description="Basic and acidic residues" evidence="5">
    <location>
        <begin position="247"/>
        <end position="262"/>
    </location>
</feature>
<name>A0AA41RMQ7_PAPNU</name>
<dbReference type="InterPro" id="IPR007109">
    <property type="entry name" value="Brix"/>
</dbReference>
<dbReference type="GO" id="GO:0000463">
    <property type="term" value="P:maturation of LSU-rRNA from tricistronic rRNA transcript (SSU-rRNA, 5.8S rRNA, LSU-rRNA)"/>
    <property type="evidence" value="ECO:0007669"/>
    <property type="project" value="TreeGrafter"/>
</dbReference>
<reference evidence="7" key="1">
    <citation type="submission" date="2022-03" db="EMBL/GenBank/DDBJ databases">
        <title>A functionally conserved STORR gene fusion in Papaver species that diverged 16.8 million years ago.</title>
        <authorList>
            <person name="Catania T."/>
        </authorList>
    </citation>
    <scope>NUCLEOTIDE SEQUENCE</scope>
    <source>
        <strain evidence="7">S-191538</strain>
    </source>
</reference>
<evidence type="ECO:0000313" key="7">
    <source>
        <dbReference type="EMBL" id="MCL7021466.1"/>
    </source>
</evidence>
<dbReference type="PANTHER" id="PTHR12728:SF0">
    <property type="entry name" value="RIBOSOME PRODUCTION FACTOR 2 HOMOLOG"/>
    <property type="match status" value="1"/>
</dbReference>
<feature type="region of interest" description="Disordered" evidence="5">
    <location>
        <begin position="277"/>
        <end position="320"/>
    </location>
</feature>
<evidence type="ECO:0000256" key="3">
    <source>
        <dbReference type="ARBA" id="ARBA00023242"/>
    </source>
</evidence>
<dbReference type="PROSITE" id="PS50833">
    <property type="entry name" value="BRIX"/>
    <property type="match status" value="1"/>
</dbReference>
<evidence type="ECO:0000259" key="6">
    <source>
        <dbReference type="PROSITE" id="PS50833"/>
    </source>
</evidence>